<dbReference type="FunFam" id="1.20.140.100:FF:000004">
    <property type="entry name" value="Dynein axonemal heavy chain 6"/>
    <property type="match status" value="1"/>
</dbReference>
<evidence type="ECO:0000256" key="10">
    <source>
        <dbReference type="ARBA" id="ARBA00023017"/>
    </source>
</evidence>
<dbReference type="GO" id="GO:0007018">
    <property type="term" value="P:microtubule-based movement"/>
    <property type="evidence" value="ECO:0007669"/>
    <property type="project" value="InterPro"/>
</dbReference>
<dbReference type="InterPro" id="IPR043157">
    <property type="entry name" value="Dynein_AAA1S"/>
</dbReference>
<evidence type="ECO:0000256" key="1">
    <source>
        <dbReference type="ARBA" id="ARBA00004230"/>
    </source>
</evidence>
<dbReference type="Gene3D" id="3.40.50.300">
    <property type="entry name" value="P-loop containing nucleotide triphosphate hydrolases"/>
    <property type="match status" value="5"/>
</dbReference>
<dbReference type="FunFam" id="3.40.50.300:FF:000044">
    <property type="entry name" value="Dynein heavy chain 5, axonemal"/>
    <property type="match status" value="1"/>
</dbReference>
<dbReference type="InterPro" id="IPR041589">
    <property type="entry name" value="DNAH3_AAA_lid_1"/>
</dbReference>
<keyword evidence="8" id="KW-0067">ATP-binding</keyword>
<feature type="domain" description="AAA+ ATPase" evidence="19">
    <location>
        <begin position="1475"/>
        <end position="1614"/>
    </location>
</feature>
<evidence type="ECO:0000256" key="9">
    <source>
        <dbReference type="ARBA" id="ARBA00022846"/>
    </source>
</evidence>
<dbReference type="FunFam" id="3.10.490.20:FF:000009">
    <property type="entry name" value="Dynein heavy chain 4"/>
    <property type="match status" value="1"/>
</dbReference>
<evidence type="ECO:0000256" key="11">
    <source>
        <dbReference type="ARBA" id="ARBA00023054"/>
    </source>
</evidence>
<evidence type="ECO:0000256" key="13">
    <source>
        <dbReference type="ARBA" id="ARBA00023175"/>
    </source>
</evidence>
<dbReference type="FunFam" id="1.20.920.20:FF:000006">
    <property type="entry name" value="Dynein, axonemal, heavy chain 6"/>
    <property type="match status" value="1"/>
</dbReference>
<dbReference type="InterPro" id="IPR042228">
    <property type="entry name" value="Dynein_linker_3"/>
</dbReference>
<evidence type="ECO:0000256" key="17">
    <source>
        <dbReference type="SAM" id="MobiDB-lite"/>
    </source>
</evidence>
<keyword evidence="18" id="KW-0812">Transmembrane</keyword>
<keyword evidence="11 16" id="KW-0175">Coiled coil</keyword>
<keyword evidence="21" id="KW-1185">Reference proteome</keyword>
<sequence>MVRECCSVVTLRVHRRQLPPVRGASQVRQERGAAILAAEAARLARARADRLPEPLRQFPKASSVDACFADGGGGSSSSSGGATAGKRPRSEGRSSSGSSGGGGGSGGGSGSSAQHASARPRDGDLFEAAAGEGEGGGTGGREGEEEDPDRLHLDVAQLPLEIFDAPQFEEGDRTPEEWVADARRGGGGAIAPFYEGGVWRWARCTVTGYDAATARFAVRLHADGRAKHVRRLNLLFDAEQRARWEERRAAAESARRAAMARLRFDHYLSRRPMDNLRAVQGSVLRAIHERVADGLPRTVPFPSAAPAGNAPSSSSAAAAPLLRELTREAIQLHARAMKKAALFHALRRGGSGGAERARYEQLGLPRPPPLPRRRWYGKVSIPPHPFRDRRKAMRHVHYSAVPQVLSAFLWLHAAWAAGFTSSLFVDPQMAALARPCQLAAFQEAQSKCCTHLAARLQQEWRRAFLEQLMDSVQEVYDFFQSDARLYRTSALQRLLRHLELRMSFQLRGLFTSSLAAWRAFIASHTPPETPSADPFWSVPAAPAVRPLFQVKMRVTLGGGAGVEFEPREGKIAAACLAAVDEMVAAAKVGFGSMVDMFNSLKYTDVEKDLADTRDYVAEQVSRAMEGPRRLAQQYGFYCAMLSADDLDDIAGDATAADATWFARVRELHDAAAAIASLSADCEEFELVSVDTTAAKAALLQRALAARDALLEALVTRARERNNGIIAQYETVLARMSEKPKNEAELAALKASCCDMFIDYVAGSKATVGSLIAEVGRVQSLLSALDPFCHRLSEEDLRLAWHTLDYPALVERAAAKVESAIEVDKVRMMDRLALEKERFEEILERFESDVARAKELGDFAQAEANTDYVNSIQDAINDAKAKAEDFNARERVFGFPPTEYPVLNLVEQELEPFFKLWNMISDFLASRKEWMHGPFLELKGGDIERDVSEWWKTSYRMSKTLEDSFPAAAACAARLREETTAFKEHLPLIQILASPALKPRHWALLSEQMGSTIEPDEELTLRQLVDLNVVQHIEQIQEVGVAAEKEYGLERALANMKEEWRSVEFEVKPYKETGTWVVSGVDEIIALLDDHIVKTQTMRGSPYIRPIEAECRAWEMRLKYAQGLVDEWVACQRTWLYLEPIFSSEDIMRQLPTEARRFNGVDALWRKTLEDTHKDPNFMAQADPDKKLEEKFKAANQKLEEIQKGLSDYLEMKRLYFPRFFFLSNDELLEILSQTKEPRAVQPHLNKAFEGIAKCKFESDLKITQMISAEGEVVALNSFVDPESASNKGNVERWLLELEGMQWQSVRTQTVKALEQYPRQPREKWVLEWPAQVVLAISQVYWTRRGSGGLAKLEKQLNKQLRDITLLVRGPLSGLERKTLGALCTIDVHARDTVTRMVEADVQREDDFEWMSQLRYYWSQSWKDGQAVKAGEDTLVARIVNAKCLYGYEYLGNTTRLVITPLTDRCYRTMIGAIDLLYGGAPEGPAGTGKTETVKDLSKAVAIQCVVFNCSDGLDYLAMAKFFKGLAGCGSWCCFDEFNRINIEVLSVIAQQILTINKAKKAGLDKFHFEGTFMKINHNANAFITMNPGYAGRAELPDNLKALFRPCAMMVPDYSLIAEIRLYSFGFESARENAQKLVRVLQLSSEQLSSQKHYDYGMRAVNSILVAAGNLRQLLGDDPAWTEPKIVLRSINDVNLPKFTVEDLPLFKGITSDLFPGVDLGQSDHGALLSAVEAVCTEGVPVAPGRPPQRLQANSSWIKKVTQLYEMVLVRHGVMVVGETGSGKTATIHALANAMSRCAADAAAGGTPSNLPPIHTMNPKSITSGQLYGNFDENTHEWSDGVLAVIYRNCAKDPSTDRKWVLFDGPVDAVWIENMNTVLDDNKKLCLMSGEIIKMSDTMTMMFEAEDLEQASPATVSRVGMIFCEVRNLGWQPLRDVWLDGLPSALQEHRALLVDLFAWLFPPAVYFVQKHCVVPTPVTGQELAASLIRLYDVLLDSPEGYASDLPKVLEALFVMALVWSVGACVDGKGREKFHGYMVRVLTMTGLEESPEHDDFVIKNRDWVPRSPQRPIALLPAMEGDALLYDFRFDAKKGVWLPWLDRANKFSIPRGAAFHSIVVPTLDTVRHEFLMESLLTHGHHVLCTGDTGTGKSVSVKTKLMRGMPAKYTNIMLNFSAQTSANQTQDIIDSKLDKRRKGVLGPPLGMTCVVFVDDLNMPAKEEYGAQPPIEILRQWMDHGGWYDRKENTFRQLVDIQFIAAMGPPGGGRTRITQRFVRHMSVLNFVPFSEASLQRVFGTVMDWFLQDGFSSNVKHVGSSAVTATIGVYNAIAENLLPTPAKSHYTFNLRDLSKVFQGLLQGSPALIVEKEQLIRLWAHECLRVFRDRLVDAADHSWFDKMLRTMVQAHFGMDWTSNRVRGANEALIYGNFSDPKGGRVYQELADHAGLVKVMEDYLEDHNAVTSKPMSLVLFQNAIEHVARVSRVISQPLGHALLVGVGGSGRKSLTTLAVSIADFKLFQIEISKSYGPAEWAEDLRHVLRQAGADNMPTVFLVDDTQIISEAFLEDINGILNTGEVPNLFAGEDLAALQEALAKPAQQAGINSGSPAELQVFFAERVRTNLHVVLCLSPIGEAFRTRLRMFPALVNCCTIDWFAAWPRDALQGVARHFLDAVDLDSATRDGVVEMCVDMQQRVGDMSLQYRNEMGRFYYVTPTSYLELINTFKNLLHRQRRSVLDRKERYDNGLLKLAQTELQVEEMQRDLEVLQPKLVEATVATDALLAQIARDTEVANQNKAAVEAEEVVCTAQAQEAHALKTSCESDLAEALPALEAAITALKSLSKGDIVEVKAMKKPPKAVKMVMEAVCIMMSIKPEKIKDPEGGTKKVEDYWGPSQKFLLGDSRFLQNLMDYDKDHMDPNTIEQVKAYTTNPDFDPDKVRHGSVAAAGLCKWVHAMVVYDRVARVVGPKRAALAEAEATLSKAMGELAEKQAMLKDLMDKLAALQQQLSEAEGRKATLQEQVTDCSNKLRRAEQLISGLGGEKASWSRLSADLLEKYNNVTGDIMLAAGVIAYLGAFTSAYRETAVAQWSALLGSKGIACSEKFALEATLGDSVRIRSWVIAKLPNDSFSIDNAIMLTESNRWPLMIDPQGQANKWVKRMEEAHQIKVVKQSQANFLRTIENAIQFGSPILLENVPESLDPVLEPVLLKQVITVAGLSTIRLGDNPVEYDPNFRLYITTKLVNPHYPPELCVKVNLLNFMATQEGLEDQMLGIVVAKEEPELEARREALVLEDAGNRRIQKEVEDTILDLLRNSQGNILDDEVLIDTLAQSKVTFNNIERKVKEAAKTQETMARTRRGYAPVAFRASQLFFCIADLNKVDPMYQYSLEWFINLYELAIAKASEDAAVLAASAGATASIISLEERLSRLNECFTHLLYANICRSLFEKDKLLFSFLLAVKVLGGSGRLDAGELRFLLQGATTMDLERPNPAPKAGTMIGVDRDIESRLSEWEAVFCDTSPAARLEALVGERYHRFQRLCLLRALRPDMVVPGVMSFVAAEMGSKYIEPPPFDLMACYRDSTCSRPLIFVLTPGADPMTELLRVADELGFGGKRMASISLGQGQGPLAENAITEAADGGTWVCLQNCHLCISWMPTLERICEELTPDRVHESFRLWLTSEPSPHFPTYILQNGVKMTNEPPKGMRANLLGSLYNIERDWFAGCQRRREFQKLLFGLCFFHATVRERRKFGPLGWNIQYVFSGPDLRITMDQLRIFLDSLRAEDPVPYAALAYLAGECNYGGRVTDDKDRRCLVNVLSDFYCADIQRDDYKFSRSGTYFAPAPSLEEGADDLANMVSYVRGLPYSEGPEVFGLHDNANISCALAETNALLDTALSLQPRTAGGAGKSWDETLGELANDIEHRLPKDGAPAFDVERALLDFPVLYSESMNTVLTQELLRFNRLVSTITASLVAVKKAIRGQVVMSSELEAMGNAMVTGKVPAMWAAVAYPSLKPLGSWVTDLLQRLEFLERWVAAGAAPSVFWISGFFFTQAFITGTLQNYARRHSTPIDQVAFDFRVLTADEEATAQDTGAEDGAYVRGLYMEGARWSRTRHAIAESAPRELFTAVPLLHLLPRHKRDMAAVGGSPALYTGRVGGTNHAYECPVYKTSVRQGTLSTTGHSTNFVMFINLPMAPADTQKHWIKRGVAMLTQLDF</sequence>
<dbReference type="FunFam" id="1.10.8.720:FF:000001">
    <property type="entry name" value="dynein heavy chain 7, axonemal"/>
    <property type="match status" value="1"/>
</dbReference>
<dbReference type="FunFam" id="3.40.50.300:FF:002141">
    <property type="entry name" value="Dynein heavy chain"/>
    <property type="match status" value="1"/>
</dbReference>
<keyword evidence="15" id="KW-0966">Cell projection</keyword>
<dbReference type="Gene3D" id="1.20.920.30">
    <property type="match status" value="1"/>
</dbReference>
<dbReference type="Gene3D" id="1.10.8.1220">
    <property type="match status" value="1"/>
</dbReference>
<comment type="similarity">
    <text evidence="3">Belongs to the dynein heavy chain family.</text>
</comment>
<evidence type="ECO:0000256" key="6">
    <source>
        <dbReference type="ARBA" id="ARBA00022737"/>
    </source>
</evidence>
<keyword evidence="10" id="KW-0243">Dynein</keyword>
<dbReference type="InterPro" id="IPR041466">
    <property type="entry name" value="Dynein_AAA5_ext"/>
</dbReference>
<dbReference type="Pfam" id="PF12780">
    <property type="entry name" value="AAA_8"/>
    <property type="match status" value="1"/>
</dbReference>
<gene>
    <name evidence="20" type="ORF">JKP88DRAFT_269715</name>
</gene>
<reference evidence="20" key="1">
    <citation type="submission" date="2021-02" db="EMBL/GenBank/DDBJ databases">
        <title>First Annotated Genome of the Yellow-green Alga Tribonema minus.</title>
        <authorList>
            <person name="Mahan K.M."/>
        </authorList>
    </citation>
    <scope>NUCLEOTIDE SEQUENCE</scope>
    <source>
        <strain evidence="20">UTEX B ZZ1240</strain>
    </source>
</reference>
<feature type="compositionally biased region" description="Gly residues" evidence="17">
    <location>
        <begin position="98"/>
        <end position="110"/>
    </location>
</feature>
<dbReference type="InterPro" id="IPR035699">
    <property type="entry name" value="AAA_6"/>
</dbReference>
<keyword evidence="7" id="KW-0547">Nucleotide-binding</keyword>
<dbReference type="FunFam" id="3.40.50.300:FF:000362">
    <property type="entry name" value="Dynein, axonemal, heavy chain 6"/>
    <property type="match status" value="1"/>
</dbReference>
<protein>
    <submittedName>
        <fullName evidence="20">Dynein heavy chain</fullName>
    </submittedName>
</protein>
<dbReference type="Gene3D" id="6.10.140.1060">
    <property type="match status" value="1"/>
</dbReference>
<dbReference type="FunFam" id="1.10.8.710:FF:000001">
    <property type="entry name" value="Dynein axonemal heavy chain 2"/>
    <property type="match status" value="1"/>
</dbReference>
<organism evidence="20 21">
    <name type="scientific">Tribonema minus</name>
    <dbReference type="NCBI Taxonomy" id="303371"/>
    <lineage>
        <taxon>Eukaryota</taxon>
        <taxon>Sar</taxon>
        <taxon>Stramenopiles</taxon>
        <taxon>Ochrophyta</taxon>
        <taxon>PX clade</taxon>
        <taxon>Xanthophyceae</taxon>
        <taxon>Tribonematales</taxon>
        <taxon>Tribonemataceae</taxon>
        <taxon>Tribonema</taxon>
    </lineage>
</organism>
<dbReference type="Gene3D" id="1.10.8.710">
    <property type="match status" value="1"/>
</dbReference>
<evidence type="ECO:0000313" key="21">
    <source>
        <dbReference type="Proteomes" id="UP000664859"/>
    </source>
</evidence>
<keyword evidence="9" id="KW-0282">Flagellum</keyword>
<dbReference type="InterPro" id="IPR041228">
    <property type="entry name" value="Dynein_C"/>
</dbReference>
<dbReference type="FunFam" id="3.40.50.300:FF:001145">
    <property type="entry name" value="Putative dynein heavy chain"/>
    <property type="match status" value="1"/>
</dbReference>
<accession>A0A836CH21</accession>
<keyword evidence="5" id="KW-0493">Microtubule</keyword>
<dbReference type="InterPro" id="IPR003593">
    <property type="entry name" value="AAA+_ATPase"/>
</dbReference>
<evidence type="ECO:0000256" key="2">
    <source>
        <dbReference type="ARBA" id="ARBA00004430"/>
    </source>
</evidence>
<keyword evidence="13" id="KW-0505">Motor protein</keyword>
<evidence type="ECO:0000256" key="16">
    <source>
        <dbReference type="SAM" id="Coils"/>
    </source>
</evidence>
<dbReference type="Gene3D" id="3.20.180.20">
    <property type="entry name" value="Dynein heavy chain, N-terminal domain 2"/>
    <property type="match status" value="1"/>
</dbReference>
<evidence type="ECO:0000256" key="7">
    <source>
        <dbReference type="ARBA" id="ARBA00022741"/>
    </source>
</evidence>
<feature type="domain" description="AAA+ ATPase" evidence="19">
    <location>
        <begin position="2135"/>
        <end position="2282"/>
    </location>
</feature>
<dbReference type="FunFam" id="1.20.1270.280:FF:000001">
    <property type="entry name" value="dynein heavy chain 7, axonemal"/>
    <property type="match status" value="1"/>
</dbReference>
<keyword evidence="14" id="KW-0206">Cytoskeleton</keyword>
<dbReference type="InterPro" id="IPR026983">
    <property type="entry name" value="DHC"/>
</dbReference>
<keyword evidence="4" id="KW-0963">Cytoplasm</keyword>
<dbReference type="Gene3D" id="1.20.1270.280">
    <property type="match status" value="1"/>
</dbReference>
<feature type="coiled-coil region" evidence="16">
    <location>
        <begin position="2966"/>
        <end position="3028"/>
    </location>
</feature>
<dbReference type="FunFam" id="1.20.58.1120:FF:000001">
    <property type="entry name" value="dynein heavy chain 2, axonemal"/>
    <property type="match status" value="1"/>
</dbReference>
<evidence type="ECO:0000256" key="3">
    <source>
        <dbReference type="ARBA" id="ARBA00008887"/>
    </source>
</evidence>
<dbReference type="GO" id="GO:0051959">
    <property type="term" value="F:dynein light intermediate chain binding"/>
    <property type="evidence" value="ECO:0007669"/>
    <property type="project" value="InterPro"/>
</dbReference>
<dbReference type="FunFam" id="1.20.920.30:FF:000005">
    <property type="entry name" value="Dynein, axonemal, heavy chain 2"/>
    <property type="match status" value="1"/>
</dbReference>
<evidence type="ECO:0000256" key="4">
    <source>
        <dbReference type="ARBA" id="ARBA00022490"/>
    </source>
</evidence>
<dbReference type="InterPro" id="IPR035706">
    <property type="entry name" value="AAA_9"/>
</dbReference>
<dbReference type="InterPro" id="IPR042222">
    <property type="entry name" value="Dynein_2_N"/>
</dbReference>
<keyword evidence="12" id="KW-0969">Cilium</keyword>
<feature type="coiled-coil region" evidence="16">
    <location>
        <begin position="828"/>
        <end position="888"/>
    </location>
</feature>
<keyword evidence="6" id="KW-0677">Repeat</keyword>
<dbReference type="InterPro" id="IPR041658">
    <property type="entry name" value="AAA_lid_11"/>
</dbReference>
<dbReference type="GO" id="GO:0005874">
    <property type="term" value="C:microtubule"/>
    <property type="evidence" value="ECO:0007669"/>
    <property type="project" value="UniProtKB-KW"/>
</dbReference>
<dbReference type="Gene3D" id="1.20.140.100">
    <property type="entry name" value="Dynein heavy chain, N-terminal domain 2"/>
    <property type="match status" value="1"/>
</dbReference>
<name>A0A836CH21_9STRA</name>
<dbReference type="Gene3D" id="1.20.58.1120">
    <property type="match status" value="1"/>
</dbReference>
<dbReference type="Pfam" id="PF12775">
    <property type="entry name" value="AAA_7"/>
    <property type="match status" value="1"/>
</dbReference>
<dbReference type="Pfam" id="PF18198">
    <property type="entry name" value="AAA_lid_11"/>
    <property type="match status" value="1"/>
</dbReference>
<evidence type="ECO:0000256" key="8">
    <source>
        <dbReference type="ARBA" id="ARBA00022840"/>
    </source>
</evidence>
<dbReference type="FunFam" id="1.10.8.1220:FF:000001">
    <property type="entry name" value="Dynein axonemal heavy chain 5"/>
    <property type="match status" value="1"/>
</dbReference>
<dbReference type="SMART" id="SM00382">
    <property type="entry name" value="AAA"/>
    <property type="match status" value="3"/>
</dbReference>
<feature type="domain" description="AAA+ ATPase" evidence="19">
    <location>
        <begin position="1769"/>
        <end position="1914"/>
    </location>
</feature>
<dbReference type="Pfam" id="PF12774">
    <property type="entry name" value="AAA_6"/>
    <property type="match status" value="1"/>
</dbReference>
<dbReference type="Pfam" id="PF17857">
    <property type="entry name" value="AAA_lid_1"/>
    <property type="match status" value="1"/>
</dbReference>
<dbReference type="OrthoDB" id="5593012at2759"/>
<dbReference type="InterPro" id="IPR043160">
    <property type="entry name" value="Dynein_C_barrel"/>
</dbReference>
<dbReference type="Gene3D" id="1.10.8.720">
    <property type="entry name" value="Region D6 of dynein motor"/>
    <property type="match status" value="1"/>
</dbReference>
<dbReference type="InterPro" id="IPR027417">
    <property type="entry name" value="P-loop_NTPase"/>
</dbReference>
<dbReference type="Pfam" id="PF08393">
    <property type="entry name" value="DHC_N2"/>
    <property type="match status" value="1"/>
</dbReference>
<dbReference type="Pfam" id="PF03028">
    <property type="entry name" value="Dynein_heavy"/>
    <property type="match status" value="1"/>
</dbReference>
<dbReference type="GO" id="GO:0031514">
    <property type="term" value="C:motile cilium"/>
    <property type="evidence" value="ECO:0007669"/>
    <property type="project" value="UniProtKB-SubCell"/>
</dbReference>
<evidence type="ECO:0000256" key="14">
    <source>
        <dbReference type="ARBA" id="ARBA00023212"/>
    </source>
</evidence>
<evidence type="ECO:0000256" key="12">
    <source>
        <dbReference type="ARBA" id="ARBA00023069"/>
    </source>
</evidence>
<evidence type="ECO:0000256" key="15">
    <source>
        <dbReference type="ARBA" id="ARBA00023273"/>
    </source>
</evidence>
<dbReference type="GO" id="GO:0008569">
    <property type="term" value="F:minus-end-directed microtubule motor activity"/>
    <property type="evidence" value="ECO:0007669"/>
    <property type="project" value="InterPro"/>
</dbReference>
<comment type="subcellular location">
    <subcellularLocation>
        <location evidence="1">Cell projection</location>
        <location evidence="1">Cilium</location>
        <location evidence="1">Flagellum</location>
    </subcellularLocation>
    <subcellularLocation>
        <location evidence="2">Cytoplasm</location>
        <location evidence="2">Cytoskeleton</location>
        <location evidence="2">Cilium axoneme</location>
    </subcellularLocation>
</comment>
<evidence type="ECO:0000259" key="19">
    <source>
        <dbReference type="SMART" id="SM00382"/>
    </source>
</evidence>
<dbReference type="InterPro" id="IPR042219">
    <property type="entry name" value="AAA_lid_11_sf"/>
</dbReference>
<dbReference type="Pfam" id="PF12781">
    <property type="entry name" value="AAA_9"/>
    <property type="match status" value="1"/>
</dbReference>
<proteinExistence type="inferred from homology"/>
<dbReference type="InterPro" id="IPR024317">
    <property type="entry name" value="Dynein_heavy_chain_D4_dom"/>
</dbReference>
<dbReference type="GO" id="GO:0005524">
    <property type="term" value="F:ATP binding"/>
    <property type="evidence" value="ECO:0007669"/>
    <property type="project" value="UniProtKB-KW"/>
</dbReference>
<dbReference type="Gene3D" id="1.10.287.2620">
    <property type="match status" value="1"/>
</dbReference>
<dbReference type="SUPFAM" id="SSF52540">
    <property type="entry name" value="P-loop containing nucleoside triphosphate hydrolases"/>
    <property type="match status" value="4"/>
</dbReference>
<dbReference type="Pfam" id="PF18199">
    <property type="entry name" value="Dynein_C"/>
    <property type="match status" value="1"/>
</dbReference>
<dbReference type="GO" id="GO:0045505">
    <property type="term" value="F:dynein intermediate chain binding"/>
    <property type="evidence" value="ECO:0007669"/>
    <property type="project" value="InterPro"/>
</dbReference>
<evidence type="ECO:0000313" key="20">
    <source>
        <dbReference type="EMBL" id="KAG5184973.1"/>
    </source>
</evidence>
<dbReference type="PANTHER" id="PTHR22878:SF70">
    <property type="entry name" value="DYNEIN HEAVY CHAIN 2, AXONEMAL"/>
    <property type="match status" value="1"/>
</dbReference>
<dbReference type="Proteomes" id="UP000664859">
    <property type="component" value="Unassembled WGS sequence"/>
</dbReference>
<dbReference type="EMBL" id="JAFCMP010000146">
    <property type="protein sequence ID" value="KAG5184973.1"/>
    <property type="molecule type" value="Genomic_DNA"/>
</dbReference>
<keyword evidence="18" id="KW-1133">Transmembrane helix</keyword>
<dbReference type="InterPro" id="IPR013602">
    <property type="entry name" value="Dynein_heavy_linker"/>
</dbReference>
<dbReference type="InterPro" id="IPR024743">
    <property type="entry name" value="Dynein_HC_stalk"/>
</dbReference>
<dbReference type="FunFam" id="1.10.287.2620:FF:000002">
    <property type="entry name" value="Dynein heavy chain 2, axonemal"/>
    <property type="match status" value="1"/>
</dbReference>
<keyword evidence="18" id="KW-0472">Membrane</keyword>
<comment type="caution">
    <text evidence="20">The sequence shown here is derived from an EMBL/GenBank/DDBJ whole genome shotgun (WGS) entry which is preliminary data.</text>
</comment>
<evidence type="ECO:0000256" key="18">
    <source>
        <dbReference type="SAM" id="Phobius"/>
    </source>
</evidence>
<evidence type="ECO:0000256" key="5">
    <source>
        <dbReference type="ARBA" id="ARBA00022701"/>
    </source>
</evidence>
<dbReference type="FunFam" id="3.20.180.20:FF:000003">
    <property type="entry name" value="Dynein heavy chain 12, axonemal"/>
    <property type="match status" value="1"/>
</dbReference>
<dbReference type="Pfam" id="PF17852">
    <property type="entry name" value="Dynein_AAA_lid"/>
    <property type="match status" value="1"/>
</dbReference>
<dbReference type="GO" id="GO:0005858">
    <property type="term" value="C:axonemal dynein complex"/>
    <property type="evidence" value="ECO:0007669"/>
    <property type="project" value="UniProtKB-ARBA"/>
</dbReference>
<feature type="region of interest" description="Disordered" evidence="17">
    <location>
        <begin position="69"/>
        <end position="148"/>
    </location>
</feature>
<dbReference type="Gene3D" id="3.10.490.20">
    <property type="match status" value="1"/>
</dbReference>
<dbReference type="InterPro" id="IPR004273">
    <property type="entry name" value="Dynein_heavy_D6_P-loop"/>
</dbReference>
<dbReference type="Gene3D" id="1.20.920.20">
    <property type="match status" value="1"/>
</dbReference>
<dbReference type="Gene3D" id="1.10.472.130">
    <property type="match status" value="1"/>
</dbReference>
<dbReference type="PANTHER" id="PTHR22878">
    <property type="entry name" value="DYNEIN HEAVY CHAIN 6, AXONEMAL-LIKE-RELATED"/>
    <property type="match status" value="1"/>
</dbReference>
<dbReference type="Pfam" id="PF12777">
    <property type="entry name" value="MT"/>
    <property type="match status" value="1"/>
</dbReference>
<feature type="transmembrane region" description="Helical" evidence="18">
    <location>
        <begin position="4021"/>
        <end position="4043"/>
    </location>
</feature>